<accession>A0ABR4J7Z3</accession>
<evidence type="ECO:0000256" key="1">
    <source>
        <dbReference type="ARBA" id="ARBA00022630"/>
    </source>
</evidence>
<feature type="domain" description="FAD-binding" evidence="4">
    <location>
        <begin position="11"/>
        <end position="374"/>
    </location>
</feature>
<proteinExistence type="predicted"/>
<dbReference type="PANTHER" id="PTHR43476:SF3">
    <property type="entry name" value="FAD-BINDING MONOOXYGENASE"/>
    <property type="match status" value="1"/>
</dbReference>
<evidence type="ECO:0000313" key="5">
    <source>
        <dbReference type="EMBL" id="KAL2835877.1"/>
    </source>
</evidence>
<dbReference type="PRINTS" id="PR00420">
    <property type="entry name" value="RNGMNOXGNASE"/>
</dbReference>
<organism evidence="5 6">
    <name type="scientific">Aspergillus pseudoustus</name>
    <dbReference type="NCBI Taxonomy" id="1810923"/>
    <lineage>
        <taxon>Eukaryota</taxon>
        <taxon>Fungi</taxon>
        <taxon>Dikarya</taxon>
        <taxon>Ascomycota</taxon>
        <taxon>Pezizomycotina</taxon>
        <taxon>Eurotiomycetes</taxon>
        <taxon>Eurotiomycetidae</taxon>
        <taxon>Eurotiales</taxon>
        <taxon>Aspergillaceae</taxon>
        <taxon>Aspergillus</taxon>
        <taxon>Aspergillus subgen. Nidulantes</taxon>
    </lineage>
</organism>
<keyword evidence="3" id="KW-0560">Oxidoreductase</keyword>
<sequence>MDNKDDRYETTDVVICGCGPTGAMLSGYLSRMSVKHVVLEKEGGITTDPRGIALDEDGIRLLQGIGIYKSVYSEIGTCMQLFKFIGGTQKDLHRDAFLEMDYATTEGGTGHVGFICHKQPILEQHLRATMASDFCQLRSQCTVMEISQDLQWTYCRYRDQDGQVHALRSRFFVGADGKTGFTRKNYLEPLGIRMEPAHNAFYDETWVALNWQIDLPTQKSHPDFALWSLGYSPQDVYDLFFPANFRFICNPLRPAVCGRFGLPSDRLWRFEFVVRPGEDPDEMAASEKTMEIISPYITHKGKGFGLPQDVQYPEDCISVLRSRPFRFAARDCNRWSHGRVILCGDAAHVFPPFGGQGIASGFRDAASLAWRLSFLTRRPPHEQANPPHRHESVLEGWYRERKQQLSASLASTIENGRFVTEANPLRIFLRTCYLFVMNLVPRWRRELRLGRRKEGLIRYRYEEAQDGDQHHHGPLAMPFMPELNGGLCLPQVYCKPVVAVGADRARGGEREREGARVFFTDDVIFDVRKTGLFQLLVCLENISELDDARETLSSVNDVVVDAGGTEDEICFDEATYLIQDDRDVSKLQCDKDLNSAATDGSMRDLLAPVLPPPVYQLASAEEFAGSPLCEGRPTPQGYDPHYLGKALGRGLQYVIVRPDRFIFAACRNSDELRTAVAAVVGYLRG</sequence>
<dbReference type="Proteomes" id="UP001610446">
    <property type="component" value="Unassembled WGS sequence"/>
</dbReference>
<evidence type="ECO:0000313" key="6">
    <source>
        <dbReference type="Proteomes" id="UP001610446"/>
    </source>
</evidence>
<gene>
    <name evidence="5" type="ORF">BJY01DRAFT_252315</name>
</gene>
<keyword evidence="6" id="KW-1185">Reference proteome</keyword>
<dbReference type="InterPro" id="IPR002938">
    <property type="entry name" value="FAD-bd"/>
</dbReference>
<dbReference type="EMBL" id="JBFXLU010000191">
    <property type="protein sequence ID" value="KAL2835877.1"/>
    <property type="molecule type" value="Genomic_DNA"/>
</dbReference>
<evidence type="ECO:0000256" key="3">
    <source>
        <dbReference type="ARBA" id="ARBA00023002"/>
    </source>
</evidence>
<dbReference type="InterPro" id="IPR050631">
    <property type="entry name" value="PheA/TfdB_FAD_monoxygenase"/>
</dbReference>
<evidence type="ECO:0000256" key="2">
    <source>
        <dbReference type="ARBA" id="ARBA00022827"/>
    </source>
</evidence>
<protein>
    <recommendedName>
        <fullName evidence="4">FAD-binding domain-containing protein</fullName>
    </recommendedName>
</protein>
<keyword evidence="1" id="KW-0285">Flavoprotein</keyword>
<dbReference type="Gene3D" id="3.50.50.60">
    <property type="entry name" value="FAD/NAD(P)-binding domain"/>
    <property type="match status" value="2"/>
</dbReference>
<dbReference type="InterPro" id="IPR036188">
    <property type="entry name" value="FAD/NAD-bd_sf"/>
</dbReference>
<dbReference type="PANTHER" id="PTHR43476">
    <property type="entry name" value="3-(3-HYDROXY-PHENYL)PROPIONATE/3-HYDROXYCINNAMIC ACID HYDROXYLASE"/>
    <property type="match status" value="1"/>
</dbReference>
<comment type="caution">
    <text evidence="5">The sequence shown here is derived from an EMBL/GenBank/DDBJ whole genome shotgun (WGS) entry which is preliminary data.</text>
</comment>
<dbReference type="SUPFAM" id="SSF51905">
    <property type="entry name" value="FAD/NAD(P)-binding domain"/>
    <property type="match status" value="1"/>
</dbReference>
<reference evidence="5 6" key="1">
    <citation type="submission" date="2024-07" db="EMBL/GenBank/DDBJ databases">
        <title>Section-level genome sequencing and comparative genomics of Aspergillus sections Usti and Cavernicolus.</title>
        <authorList>
            <consortium name="Lawrence Berkeley National Laboratory"/>
            <person name="Nybo J.L."/>
            <person name="Vesth T.C."/>
            <person name="Theobald S."/>
            <person name="Frisvad J.C."/>
            <person name="Larsen T.O."/>
            <person name="Kjaerboelling I."/>
            <person name="Rothschild-Mancinelli K."/>
            <person name="Lyhne E.K."/>
            <person name="Kogle M.E."/>
            <person name="Barry K."/>
            <person name="Clum A."/>
            <person name="Na H."/>
            <person name="Ledsgaard L."/>
            <person name="Lin J."/>
            <person name="Lipzen A."/>
            <person name="Kuo A."/>
            <person name="Riley R."/>
            <person name="Mondo S."/>
            <person name="Labutti K."/>
            <person name="Haridas S."/>
            <person name="Pangalinan J."/>
            <person name="Salamov A.A."/>
            <person name="Simmons B.A."/>
            <person name="Magnuson J.K."/>
            <person name="Chen J."/>
            <person name="Drula E."/>
            <person name="Henrissat B."/>
            <person name="Wiebenga A."/>
            <person name="Lubbers R.J."/>
            <person name="Gomes A.C."/>
            <person name="Makela M.R."/>
            <person name="Stajich J."/>
            <person name="Grigoriev I.V."/>
            <person name="Mortensen U.H."/>
            <person name="De Vries R.P."/>
            <person name="Baker S.E."/>
            <person name="Andersen M.R."/>
        </authorList>
    </citation>
    <scope>NUCLEOTIDE SEQUENCE [LARGE SCALE GENOMIC DNA]</scope>
    <source>
        <strain evidence="5 6">CBS 123904</strain>
    </source>
</reference>
<dbReference type="Pfam" id="PF01494">
    <property type="entry name" value="FAD_binding_3"/>
    <property type="match status" value="1"/>
</dbReference>
<name>A0ABR4J7Z3_9EURO</name>
<evidence type="ECO:0000259" key="4">
    <source>
        <dbReference type="Pfam" id="PF01494"/>
    </source>
</evidence>
<keyword evidence="2" id="KW-0274">FAD</keyword>